<evidence type="ECO:0000313" key="1">
    <source>
        <dbReference type="EMBL" id="CAE6452431.1"/>
    </source>
</evidence>
<reference evidence="1" key="1">
    <citation type="submission" date="2021-01" db="EMBL/GenBank/DDBJ databases">
        <authorList>
            <person name="Kaushik A."/>
        </authorList>
    </citation>
    <scope>NUCLEOTIDE SEQUENCE</scope>
    <source>
        <strain evidence="1">Type strain: AG8-Rh-89/</strain>
    </source>
</reference>
<dbReference type="Proteomes" id="UP000663850">
    <property type="component" value="Unassembled WGS sequence"/>
</dbReference>
<dbReference type="InterPro" id="IPR032675">
    <property type="entry name" value="LRR_dom_sf"/>
</dbReference>
<sequence>MDSTGFALCATVKALVIPEIATLIFSSGSLSQADLASLCRVSQYMSKIATQLLWRNVTAEGLLSLIKSTEYYRYKSDSPAFFHLDSYTSDQDNFKMFHFYAQYVETLEVYDRSGRCYRVEDWYLLRREIRARNSPLLPNLKALRFASTSTSLGLKEMKWISVFATPRLEEISLAPTIYSHVWPILFPIASTILKTIFEFCPGIQTLALATADDDLDAEELTKVEGRALAHRPPRPWYQELKRLTKLRHLTVSEGWLYPASLQELGSLPELESLTIVPGSLDNFNHKADIETDLPNGAFPCLTKLSLLGLDGLGFNAVLSITGLSRKITIMKLELYFDSLEPEEEFEELFDGLRHASCLRELHIRHPFQPEKGDKPINIYSSMENMGLHPSLEHVYLDGIRIKKRYRRDSRPFRRLAVIWPNVQTLWMPSQHASLQELKDFARLTSLSHLTVKLNLGDPRLPAELKFKSAPLETLTSSGPVRLSTTYKDLSLSARALLRLWPSLRQVAWSDKDHERTQMADFFNSQVLRFNREKLFRGLEEDVRLSATQSTTEMKARFKLILEDVEQPDLNSDTDSDMDTDSETGT</sequence>
<comment type="caution">
    <text evidence="1">The sequence shown here is derived from an EMBL/GenBank/DDBJ whole genome shotgun (WGS) entry which is preliminary data.</text>
</comment>
<dbReference type="AlphaFoldDB" id="A0A8H3BAU2"/>
<protein>
    <recommendedName>
        <fullName evidence="3">F-box domain-containing protein</fullName>
    </recommendedName>
</protein>
<dbReference type="Gene3D" id="3.80.10.10">
    <property type="entry name" value="Ribonuclease Inhibitor"/>
    <property type="match status" value="1"/>
</dbReference>
<name>A0A8H3BAU2_9AGAM</name>
<evidence type="ECO:0008006" key="3">
    <source>
        <dbReference type="Google" id="ProtNLM"/>
    </source>
</evidence>
<dbReference type="EMBL" id="CAJMWZ010002290">
    <property type="protein sequence ID" value="CAE6452431.1"/>
    <property type="molecule type" value="Genomic_DNA"/>
</dbReference>
<proteinExistence type="predicted"/>
<organism evidence="1 2">
    <name type="scientific">Rhizoctonia solani</name>
    <dbReference type="NCBI Taxonomy" id="456999"/>
    <lineage>
        <taxon>Eukaryota</taxon>
        <taxon>Fungi</taxon>
        <taxon>Dikarya</taxon>
        <taxon>Basidiomycota</taxon>
        <taxon>Agaricomycotina</taxon>
        <taxon>Agaricomycetes</taxon>
        <taxon>Cantharellales</taxon>
        <taxon>Ceratobasidiaceae</taxon>
        <taxon>Rhizoctonia</taxon>
    </lineage>
</organism>
<accession>A0A8H3BAU2</accession>
<gene>
    <name evidence="1" type="ORF">RDB_LOCUS42512</name>
</gene>
<dbReference type="SUPFAM" id="SSF52047">
    <property type="entry name" value="RNI-like"/>
    <property type="match status" value="1"/>
</dbReference>
<evidence type="ECO:0000313" key="2">
    <source>
        <dbReference type="Proteomes" id="UP000663850"/>
    </source>
</evidence>